<reference evidence="1" key="1">
    <citation type="submission" date="2021-06" db="EMBL/GenBank/DDBJ databases">
        <title>Propagation of a rapidly emergent carbapenem-resistant Acinetobacter baumannii lineage by various extra-hospital transmission networks.</title>
        <authorList>
            <person name="Calix J."/>
        </authorList>
    </citation>
    <scope>NUCLEOTIDE SEQUENCE</scope>
    <source>
        <strain evidence="1">WU_MDCI_Aw63</strain>
    </source>
</reference>
<comment type="caution">
    <text evidence="1">The sequence shown here is derived from an EMBL/GenBank/DDBJ whole genome shotgun (WGS) entry which is preliminary data.</text>
</comment>
<dbReference type="RefSeq" id="WP_262578361.1">
    <property type="nucleotide sequence ID" value="NZ_JAHPRE010000006.1"/>
</dbReference>
<accession>A0AAW5RAI5</accession>
<name>A0AAW5RAI5_ACIJU</name>
<proteinExistence type="predicted"/>
<protein>
    <submittedName>
        <fullName evidence="1">Uncharacterized protein</fullName>
    </submittedName>
</protein>
<evidence type="ECO:0000313" key="1">
    <source>
        <dbReference type="EMBL" id="MCU4395797.1"/>
    </source>
</evidence>
<dbReference type="Proteomes" id="UP001208534">
    <property type="component" value="Unassembled WGS sequence"/>
</dbReference>
<evidence type="ECO:0000313" key="2">
    <source>
        <dbReference type="Proteomes" id="UP001208534"/>
    </source>
</evidence>
<organism evidence="1 2">
    <name type="scientific">Acinetobacter junii</name>
    <dbReference type="NCBI Taxonomy" id="40215"/>
    <lineage>
        <taxon>Bacteria</taxon>
        <taxon>Pseudomonadati</taxon>
        <taxon>Pseudomonadota</taxon>
        <taxon>Gammaproteobacteria</taxon>
        <taxon>Moraxellales</taxon>
        <taxon>Moraxellaceae</taxon>
        <taxon>Acinetobacter</taxon>
    </lineage>
</organism>
<gene>
    <name evidence="1" type="ORF">KTH64_02170</name>
</gene>
<sequence>MNTTKILGEAVGIQSQGTVDKTETQTKEGLTSALIVGRFKRGRVDKPMTIHQGNIRGQLGYEPTNIDYQAVQDCLDTGVPSVQVLRVGPTLEEPL</sequence>
<dbReference type="EMBL" id="JAHPRE010000006">
    <property type="protein sequence ID" value="MCU4395797.1"/>
    <property type="molecule type" value="Genomic_DNA"/>
</dbReference>
<dbReference type="AlphaFoldDB" id="A0AAW5RAI5"/>